<evidence type="ECO:0000313" key="16">
    <source>
        <dbReference type="Proteomes" id="UP000178870"/>
    </source>
</evidence>
<dbReference type="PANTHER" id="PTHR30622:SF2">
    <property type="entry name" value="UNDECAPRENYL-DIPHOSPHATASE"/>
    <property type="match status" value="1"/>
</dbReference>
<dbReference type="EMBL" id="MGGP01000001">
    <property type="protein sequence ID" value="OGM33506.1"/>
    <property type="molecule type" value="Genomic_DNA"/>
</dbReference>
<comment type="subcellular location">
    <subcellularLocation>
        <location evidence="1 14">Cell membrane</location>
        <topology evidence="1 14">Multi-pass membrane protein</topology>
    </subcellularLocation>
</comment>
<feature type="transmembrane region" description="Helical" evidence="14">
    <location>
        <begin position="199"/>
        <end position="223"/>
    </location>
</feature>
<comment type="function">
    <text evidence="14">Catalyzes the dephosphorylation of undecaprenyl diphosphate (UPP). Confers resistance to bacitracin.</text>
</comment>
<gene>
    <name evidence="14" type="primary">uppP</name>
    <name evidence="15" type="ORF">A2803_04910</name>
</gene>
<dbReference type="GO" id="GO:0050380">
    <property type="term" value="F:undecaprenyl-diphosphatase activity"/>
    <property type="evidence" value="ECO:0007669"/>
    <property type="project" value="UniProtKB-UniRule"/>
</dbReference>
<evidence type="ECO:0000256" key="6">
    <source>
        <dbReference type="ARBA" id="ARBA00022692"/>
    </source>
</evidence>
<keyword evidence="14" id="KW-0573">Peptidoglycan synthesis</keyword>
<feature type="transmembrane region" description="Helical" evidence="14">
    <location>
        <begin position="94"/>
        <end position="114"/>
    </location>
</feature>
<evidence type="ECO:0000256" key="13">
    <source>
        <dbReference type="ARBA" id="ARBA00047594"/>
    </source>
</evidence>
<comment type="catalytic activity">
    <reaction evidence="13 14">
        <text>di-trans,octa-cis-undecaprenyl diphosphate + H2O = di-trans,octa-cis-undecaprenyl phosphate + phosphate + H(+)</text>
        <dbReference type="Rhea" id="RHEA:28094"/>
        <dbReference type="ChEBI" id="CHEBI:15377"/>
        <dbReference type="ChEBI" id="CHEBI:15378"/>
        <dbReference type="ChEBI" id="CHEBI:43474"/>
        <dbReference type="ChEBI" id="CHEBI:58405"/>
        <dbReference type="ChEBI" id="CHEBI:60392"/>
        <dbReference type="EC" id="3.6.1.27"/>
    </reaction>
</comment>
<keyword evidence="14" id="KW-0961">Cell wall biogenesis/degradation</keyword>
<dbReference type="GO" id="GO:0046677">
    <property type="term" value="P:response to antibiotic"/>
    <property type="evidence" value="ECO:0007669"/>
    <property type="project" value="UniProtKB-UniRule"/>
</dbReference>
<feature type="transmembrane region" description="Helical" evidence="14">
    <location>
        <begin position="126"/>
        <end position="146"/>
    </location>
</feature>
<keyword evidence="5 14" id="KW-1003">Cell membrane</keyword>
<comment type="caution">
    <text evidence="15">The sequence shown here is derived from an EMBL/GenBank/DDBJ whole genome shotgun (WGS) entry which is preliminary data.</text>
</comment>
<dbReference type="GO" id="GO:0071555">
    <property type="term" value="P:cell wall organization"/>
    <property type="evidence" value="ECO:0007669"/>
    <property type="project" value="UniProtKB-KW"/>
</dbReference>
<keyword evidence="14" id="KW-0133">Cell shape</keyword>
<dbReference type="GO" id="GO:0009252">
    <property type="term" value="P:peptidoglycan biosynthetic process"/>
    <property type="evidence" value="ECO:0007669"/>
    <property type="project" value="UniProtKB-KW"/>
</dbReference>
<dbReference type="PANTHER" id="PTHR30622">
    <property type="entry name" value="UNDECAPRENYL-DIPHOSPHATASE"/>
    <property type="match status" value="1"/>
</dbReference>
<reference evidence="15 16" key="1">
    <citation type="journal article" date="2016" name="Nat. Commun.">
        <title>Thousands of microbial genomes shed light on interconnected biogeochemical processes in an aquifer system.</title>
        <authorList>
            <person name="Anantharaman K."/>
            <person name="Brown C.T."/>
            <person name="Hug L.A."/>
            <person name="Sharon I."/>
            <person name="Castelle C.J."/>
            <person name="Probst A.J."/>
            <person name="Thomas B.C."/>
            <person name="Singh A."/>
            <person name="Wilkins M.J."/>
            <person name="Karaoz U."/>
            <person name="Brodie E.L."/>
            <person name="Williams K.H."/>
            <person name="Hubbard S.S."/>
            <person name="Banfield J.F."/>
        </authorList>
    </citation>
    <scope>NUCLEOTIDE SEQUENCE [LARGE SCALE GENOMIC DNA]</scope>
</reference>
<dbReference type="GO" id="GO:0005886">
    <property type="term" value="C:plasma membrane"/>
    <property type="evidence" value="ECO:0007669"/>
    <property type="project" value="UniProtKB-SubCell"/>
</dbReference>
<evidence type="ECO:0000256" key="7">
    <source>
        <dbReference type="ARBA" id="ARBA00022801"/>
    </source>
</evidence>
<dbReference type="Pfam" id="PF02673">
    <property type="entry name" value="BacA"/>
    <property type="match status" value="1"/>
</dbReference>
<keyword evidence="8 14" id="KW-1133">Transmembrane helix</keyword>
<keyword evidence="7 14" id="KW-0378">Hydrolase</keyword>
<accession>A0A1F7Z1H0</accession>
<evidence type="ECO:0000256" key="10">
    <source>
        <dbReference type="ARBA" id="ARBA00023251"/>
    </source>
</evidence>
<dbReference type="Proteomes" id="UP000178870">
    <property type="component" value="Unassembled WGS sequence"/>
</dbReference>
<protein>
    <recommendedName>
        <fullName evidence="4 14">Undecaprenyl-diphosphatase</fullName>
        <ecNumber evidence="3 14">3.6.1.27</ecNumber>
    </recommendedName>
    <alternativeName>
        <fullName evidence="12 14">Bacitracin resistance protein</fullName>
    </alternativeName>
    <alternativeName>
        <fullName evidence="11 14">Undecaprenyl pyrophosphate phosphatase</fullName>
    </alternativeName>
</protein>
<evidence type="ECO:0000256" key="9">
    <source>
        <dbReference type="ARBA" id="ARBA00023136"/>
    </source>
</evidence>
<evidence type="ECO:0000256" key="1">
    <source>
        <dbReference type="ARBA" id="ARBA00004651"/>
    </source>
</evidence>
<evidence type="ECO:0000256" key="14">
    <source>
        <dbReference type="HAMAP-Rule" id="MF_01006"/>
    </source>
</evidence>
<evidence type="ECO:0000256" key="11">
    <source>
        <dbReference type="ARBA" id="ARBA00032707"/>
    </source>
</evidence>
<name>A0A1F7Z1H0_9BACT</name>
<evidence type="ECO:0000256" key="8">
    <source>
        <dbReference type="ARBA" id="ARBA00022989"/>
    </source>
</evidence>
<dbReference type="InterPro" id="IPR003824">
    <property type="entry name" value="UppP"/>
</dbReference>
<feature type="transmembrane region" description="Helical" evidence="14">
    <location>
        <begin position="229"/>
        <end position="244"/>
    </location>
</feature>
<evidence type="ECO:0000256" key="5">
    <source>
        <dbReference type="ARBA" id="ARBA00022475"/>
    </source>
</evidence>
<evidence type="ECO:0000313" key="15">
    <source>
        <dbReference type="EMBL" id="OGM33506.1"/>
    </source>
</evidence>
<feature type="transmembrane region" description="Helical" evidence="14">
    <location>
        <begin position="71"/>
        <end position="88"/>
    </location>
</feature>
<comment type="similarity">
    <text evidence="2 14">Belongs to the UppP family.</text>
</comment>
<organism evidence="15 16">
    <name type="scientific">Candidatus Woesebacteria bacterium RIFCSPHIGHO2_01_FULL_44_21</name>
    <dbReference type="NCBI Taxonomy" id="1802503"/>
    <lineage>
        <taxon>Bacteria</taxon>
        <taxon>Candidatus Woeseibacteriota</taxon>
    </lineage>
</organism>
<evidence type="ECO:0000256" key="4">
    <source>
        <dbReference type="ARBA" id="ARBA00021581"/>
    </source>
</evidence>
<dbReference type="AlphaFoldDB" id="A0A1F7Z1H0"/>
<evidence type="ECO:0000256" key="12">
    <source>
        <dbReference type="ARBA" id="ARBA00032932"/>
    </source>
</evidence>
<dbReference type="HAMAP" id="MF_01006">
    <property type="entry name" value="Undec_diphosphatase"/>
    <property type="match status" value="1"/>
</dbReference>
<dbReference type="EC" id="3.6.1.27" evidence="3 14"/>
<dbReference type="GO" id="GO:0008360">
    <property type="term" value="P:regulation of cell shape"/>
    <property type="evidence" value="ECO:0007669"/>
    <property type="project" value="UniProtKB-KW"/>
</dbReference>
<evidence type="ECO:0000256" key="2">
    <source>
        <dbReference type="ARBA" id="ARBA00010621"/>
    </source>
</evidence>
<keyword evidence="9 14" id="KW-0472">Membrane</keyword>
<proteinExistence type="inferred from homology"/>
<keyword evidence="6 14" id="KW-0812">Transmembrane</keyword>
<feature type="transmembrane region" description="Helical" evidence="14">
    <location>
        <begin position="166"/>
        <end position="187"/>
    </location>
</feature>
<keyword evidence="10 14" id="KW-0046">Antibiotic resistance</keyword>
<evidence type="ECO:0000256" key="3">
    <source>
        <dbReference type="ARBA" id="ARBA00012374"/>
    </source>
</evidence>
<comment type="miscellaneous">
    <text evidence="14">Bacitracin is thought to be involved in the inhibition of peptidoglycan synthesis by sequestering undecaprenyl diphosphate, thereby reducing the pool of lipid carrier available.</text>
</comment>
<sequence length="245" mass="26927">MEYIYAIILGIVQGLTEFLPVSSSGHLVLASEYLKFEQPGVLFEAILHIGTTLAVIWYLRDRILKISFQEIKLIVVATIPAALAGVLLREQLEALFSLIKLVGITFLISAYMNFKVDKYNGKKEHIDFWDALIIGVFQAIAIIPAISRSGATIYAGTRMNLDKKKAAEFSFLISIPAIIGANVVEFISHGGNGDFSPLLGLVGLIAAFISGIIAIHFLLSMLMQNKFKVFGYYLIVVGVITLLFL</sequence>